<dbReference type="Proteomes" id="UP000544134">
    <property type="component" value="Unassembled WGS sequence"/>
</dbReference>
<comment type="caution">
    <text evidence="1">The sequence shown here is derived from an EMBL/GenBank/DDBJ whole genome shotgun (WGS) entry which is preliminary data.</text>
</comment>
<accession>A0A848ITG1</accession>
<sequence length="202" mass="21408">MLSGFAHAQDRAAVTLSFETHAAYFSREVASPTVLDPQVFVLDKSAQVERHWQDIEHVAGVRNAHADDPAGGEIYNATGSPLGMTLGQWLHAGGSVTLAPRADGREDVTVVLHGLKQGGRFSLFETHFDRKPFGFTPVDGAGTGNSFVADAAGSASVAMTAPAQMTHANAVLIVYHSDNLTHGSERGSMGETAHHQLIARLP</sequence>
<gene>
    <name evidence="1" type="ORF">HHL24_41795</name>
</gene>
<proteinExistence type="predicted"/>
<keyword evidence="2" id="KW-1185">Reference proteome</keyword>
<dbReference type="AlphaFoldDB" id="A0A848ITG1"/>
<organism evidence="1 2">
    <name type="scientific">Paraburkholderia polaris</name>
    <dbReference type="NCBI Taxonomy" id="2728848"/>
    <lineage>
        <taxon>Bacteria</taxon>
        <taxon>Pseudomonadati</taxon>
        <taxon>Pseudomonadota</taxon>
        <taxon>Betaproteobacteria</taxon>
        <taxon>Burkholderiales</taxon>
        <taxon>Burkholderiaceae</taxon>
        <taxon>Paraburkholderia</taxon>
    </lineage>
</organism>
<evidence type="ECO:0000313" key="2">
    <source>
        <dbReference type="Proteomes" id="UP000544134"/>
    </source>
</evidence>
<dbReference type="EMBL" id="JABBGJ010000085">
    <property type="protein sequence ID" value="NMM04366.1"/>
    <property type="molecule type" value="Genomic_DNA"/>
</dbReference>
<protein>
    <submittedName>
        <fullName evidence="1">Uncharacterized protein</fullName>
    </submittedName>
</protein>
<reference evidence="1 2" key="1">
    <citation type="submission" date="2020-04" db="EMBL/GenBank/DDBJ databases">
        <title>Paraburkholderia sp. RP-4-7 isolated from soil.</title>
        <authorList>
            <person name="Dahal R.H."/>
        </authorList>
    </citation>
    <scope>NUCLEOTIDE SEQUENCE [LARGE SCALE GENOMIC DNA]</scope>
    <source>
        <strain evidence="1 2">RP-4-7</strain>
    </source>
</reference>
<evidence type="ECO:0000313" key="1">
    <source>
        <dbReference type="EMBL" id="NMM04366.1"/>
    </source>
</evidence>
<name>A0A848ITG1_9BURK</name>